<keyword evidence="3" id="KW-1185">Reference proteome</keyword>
<reference evidence="2 3" key="1">
    <citation type="submission" date="2019-02" db="EMBL/GenBank/DDBJ databases">
        <title>Genome sequencing of the rare red list fungi Phellinidium pouzarii.</title>
        <authorList>
            <person name="Buettner E."/>
            <person name="Kellner H."/>
        </authorList>
    </citation>
    <scope>NUCLEOTIDE SEQUENCE [LARGE SCALE GENOMIC DNA]</scope>
    <source>
        <strain evidence="2 3">DSM 108285</strain>
    </source>
</reference>
<gene>
    <name evidence="2" type="ORF">EW145_g6503</name>
</gene>
<evidence type="ECO:0008006" key="4">
    <source>
        <dbReference type="Google" id="ProtNLM"/>
    </source>
</evidence>
<feature type="compositionally biased region" description="Low complexity" evidence="1">
    <location>
        <begin position="66"/>
        <end position="79"/>
    </location>
</feature>
<evidence type="ECO:0000256" key="1">
    <source>
        <dbReference type="SAM" id="MobiDB-lite"/>
    </source>
</evidence>
<comment type="caution">
    <text evidence="2">The sequence shown here is derived from an EMBL/GenBank/DDBJ whole genome shotgun (WGS) entry which is preliminary data.</text>
</comment>
<organism evidence="2 3">
    <name type="scientific">Phellinidium pouzarii</name>
    <dbReference type="NCBI Taxonomy" id="167371"/>
    <lineage>
        <taxon>Eukaryota</taxon>
        <taxon>Fungi</taxon>
        <taxon>Dikarya</taxon>
        <taxon>Basidiomycota</taxon>
        <taxon>Agaricomycotina</taxon>
        <taxon>Agaricomycetes</taxon>
        <taxon>Hymenochaetales</taxon>
        <taxon>Hymenochaetaceae</taxon>
        <taxon>Phellinidium</taxon>
    </lineage>
</organism>
<evidence type="ECO:0000313" key="2">
    <source>
        <dbReference type="EMBL" id="THH03133.1"/>
    </source>
</evidence>
<dbReference type="OrthoDB" id="2690063at2759"/>
<dbReference type="AlphaFoldDB" id="A0A4V3XBS3"/>
<feature type="region of interest" description="Disordered" evidence="1">
    <location>
        <begin position="50"/>
        <end position="82"/>
    </location>
</feature>
<proteinExistence type="predicted"/>
<dbReference type="Proteomes" id="UP000308199">
    <property type="component" value="Unassembled WGS sequence"/>
</dbReference>
<protein>
    <recommendedName>
        <fullName evidence="4">DUF4939 domain-containing protein</fullName>
    </recommendedName>
</protein>
<sequence>MQPNQAPHWFYLTSNPEDAAVHFEIAVPNYHESFEETCTPEPSPIQPTIILPTPPVSNTRQPQPTPLSNTPSTSSTIPPRNAPVTMSTPAEICIGKPNNFDGDKSYARHFLSSCKSYLSLNDQIYNTDKKKIIFTLSFMLEKAAGDWATNCTTITLAPNPTFKLPTGFSTWENFVNDFKNMFITTDDSADALVPAPNS</sequence>
<name>A0A4V3XBS3_9AGAM</name>
<evidence type="ECO:0000313" key="3">
    <source>
        <dbReference type="Proteomes" id="UP000308199"/>
    </source>
</evidence>
<accession>A0A4V3XBS3</accession>
<dbReference type="EMBL" id="SGPK01000496">
    <property type="protein sequence ID" value="THH03133.1"/>
    <property type="molecule type" value="Genomic_DNA"/>
</dbReference>